<dbReference type="InterPro" id="IPR009050">
    <property type="entry name" value="Globin-like_sf"/>
</dbReference>
<comment type="subunit">
    <text evidence="5">The complex is composed of two ATP-binding proteins (ModC), two transmembrane proteins (ModB) and a solute-binding protein (ModA).</text>
</comment>
<dbReference type="NCBIfam" id="TIGR01256">
    <property type="entry name" value="modA"/>
    <property type="match status" value="1"/>
</dbReference>
<dbReference type="AlphaFoldDB" id="A0A2W4R872"/>
<feature type="binding site" evidence="6">
    <location>
        <position position="223"/>
    </location>
    <ligand>
        <name>molybdate</name>
        <dbReference type="ChEBI" id="CHEBI:36264"/>
    </ligand>
</feature>
<evidence type="ECO:0000256" key="2">
    <source>
        <dbReference type="ARBA" id="ARBA00022505"/>
    </source>
</evidence>
<dbReference type="GO" id="GO:0015689">
    <property type="term" value="P:molybdate ion transport"/>
    <property type="evidence" value="ECO:0007669"/>
    <property type="project" value="InterPro"/>
</dbReference>
<dbReference type="FunFam" id="3.40.190.10:FF:000035">
    <property type="entry name" value="Molybdate ABC transporter substrate-binding protein"/>
    <property type="match status" value="1"/>
</dbReference>
<proteinExistence type="inferred from homology"/>
<feature type="binding site" evidence="6">
    <location>
        <position position="115"/>
    </location>
    <ligand>
        <name>molybdate</name>
        <dbReference type="ChEBI" id="CHEBI:36264"/>
    </ligand>
</feature>
<dbReference type="InterPro" id="IPR005950">
    <property type="entry name" value="ModA"/>
</dbReference>
<dbReference type="Gene3D" id="3.40.190.10">
    <property type="entry name" value="Periplasmic binding protein-like II"/>
    <property type="match status" value="2"/>
</dbReference>
<dbReference type="CDD" id="cd13539">
    <property type="entry name" value="PBP2_AvModA"/>
    <property type="match status" value="1"/>
</dbReference>
<keyword evidence="3 6" id="KW-0479">Metal-binding</keyword>
<dbReference type="EMBL" id="QJPH01000304">
    <property type="protein sequence ID" value="PZN79146.1"/>
    <property type="molecule type" value="Genomic_DNA"/>
</dbReference>
<dbReference type="GO" id="GO:0019825">
    <property type="term" value="F:oxygen binding"/>
    <property type="evidence" value="ECO:0007669"/>
    <property type="project" value="InterPro"/>
</dbReference>
<dbReference type="InterPro" id="IPR012292">
    <property type="entry name" value="Globin/Proto"/>
</dbReference>
<dbReference type="GO" id="GO:1901359">
    <property type="term" value="F:tungstate binding"/>
    <property type="evidence" value="ECO:0007669"/>
    <property type="project" value="UniProtKB-ARBA"/>
</dbReference>
<dbReference type="Pfam" id="PF13531">
    <property type="entry name" value="SBP_bac_11"/>
    <property type="match status" value="1"/>
</dbReference>
<dbReference type="PANTHER" id="PTHR30632:SF14">
    <property type="entry name" value="TUNGSTATE_MOLYBDATE_CHROMATE-BINDING PROTEIN MODA"/>
    <property type="match status" value="1"/>
</dbReference>
<dbReference type="SUPFAM" id="SSF46458">
    <property type="entry name" value="Globin-like"/>
    <property type="match status" value="1"/>
</dbReference>
<gene>
    <name evidence="7" type="primary">modA</name>
    <name evidence="7" type="ORF">DM484_11840</name>
</gene>
<evidence type="ECO:0000256" key="4">
    <source>
        <dbReference type="ARBA" id="ARBA00022729"/>
    </source>
</evidence>
<dbReference type="Proteomes" id="UP000249396">
    <property type="component" value="Unassembled WGS sequence"/>
</dbReference>
<accession>A0A2W4R872</accession>
<dbReference type="SUPFAM" id="SSF53850">
    <property type="entry name" value="Periplasmic binding protein-like II"/>
    <property type="match status" value="1"/>
</dbReference>
<dbReference type="GO" id="GO:0020037">
    <property type="term" value="F:heme binding"/>
    <property type="evidence" value="ECO:0007669"/>
    <property type="project" value="InterPro"/>
</dbReference>
<keyword evidence="2 6" id="KW-0500">Molybdenum</keyword>
<dbReference type="InterPro" id="IPR044084">
    <property type="entry name" value="AvModA-like_subst-bd"/>
</dbReference>
<evidence type="ECO:0000313" key="7">
    <source>
        <dbReference type="EMBL" id="PZN79146.1"/>
    </source>
</evidence>
<dbReference type="PIRSF" id="PIRSF004846">
    <property type="entry name" value="ModA"/>
    <property type="match status" value="1"/>
</dbReference>
<dbReference type="InterPro" id="IPR050682">
    <property type="entry name" value="ModA/WtpA"/>
</dbReference>
<reference evidence="7 8" key="1">
    <citation type="journal article" date="2018" name="Aquat. Microb. Ecol.">
        <title>Gammaproteobacterial methanotrophs dominate.</title>
        <authorList>
            <person name="Rissanen A.J."/>
            <person name="Saarenheimo J."/>
            <person name="Tiirola M."/>
            <person name="Peura S."/>
            <person name="Aalto S.L."/>
            <person name="Karvinen A."/>
            <person name="Nykanen H."/>
        </authorList>
    </citation>
    <scope>NUCLEOTIDE SEQUENCE [LARGE SCALE GENOMIC DNA]</scope>
    <source>
        <strain evidence="7">AMbin10</strain>
    </source>
</reference>
<dbReference type="PANTHER" id="PTHR30632">
    <property type="entry name" value="MOLYBDATE-BINDING PERIPLASMIC PROTEIN"/>
    <property type="match status" value="1"/>
</dbReference>
<organism evidence="7 8">
    <name type="scientific">Candidatus Methylumidiphilus alinenensis</name>
    <dbReference type="NCBI Taxonomy" id="2202197"/>
    <lineage>
        <taxon>Bacteria</taxon>
        <taxon>Pseudomonadati</taxon>
        <taxon>Pseudomonadota</taxon>
        <taxon>Gammaproteobacteria</taxon>
        <taxon>Methylococcales</taxon>
        <taxon>Candidatus Methylumidiphilus</taxon>
    </lineage>
</organism>
<dbReference type="Gene3D" id="1.10.490.10">
    <property type="entry name" value="Globins"/>
    <property type="match status" value="1"/>
</dbReference>
<sequence length="306" mass="33143">MNHQESTLDEQHIAQLVRSFYGRARADALLRPVFEAAINDWDEHHRIVEDFWSRTLLGTIRLLLVSLYLLGASALAFAGEVQVAVAANFTVPMQKIAADFEKDTGHKAVVSVGATGKFYAQIQSGAPFEVFLSADETTPAKLEQEGMTVPGSRFTYAIGKLVLWSAKPVFVDDKGKVLKEGKFAHLALANPKTAPYGAAALEVLKNLGLLDTLSPKFVQGENIAQTQQFVATGNAELGFVALSQVQKDGELTSGSAWFVPGKLYKPIRQDAVILAKGKGNPAATALMDYLKSDKAKVVIKSFGYDL</sequence>
<keyword evidence="4" id="KW-0732">Signal</keyword>
<evidence type="ECO:0000256" key="6">
    <source>
        <dbReference type="PIRSR" id="PIRSR004846-1"/>
    </source>
</evidence>
<comment type="caution">
    <text evidence="7">The sequence shown here is derived from an EMBL/GenBank/DDBJ whole genome shotgun (WGS) entry which is preliminary data.</text>
</comment>
<evidence type="ECO:0000256" key="5">
    <source>
        <dbReference type="ARBA" id="ARBA00062515"/>
    </source>
</evidence>
<dbReference type="GO" id="GO:0030973">
    <property type="term" value="F:molybdate ion binding"/>
    <property type="evidence" value="ECO:0007669"/>
    <property type="project" value="InterPro"/>
</dbReference>
<comment type="similarity">
    <text evidence="1">Belongs to the bacterial solute-binding protein ModA family.</text>
</comment>
<dbReference type="GO" id="GO:0046872">
    <property type="term" value="F:metal ion binding"/>
    <property type="evidence" value="ECO:0007669"/>
    <property type="project" value="UniProtKB-KW"/>
</dbReference>
<evidence type="ECO:0000256" key="1">
    <source>
        <dbReference type="ARBA" id="ARBA00009175"/>
    </source>
</evidence>
<evidence type="ECO:0000313" key="8">
    <source>
        <dbReference type="Proteomes" id="UP000249396"/>
    </source>
</evidence>
<evidence type="ECO:0000256" key="3">
    <source>
        <dbReference type="ARBA" id="ARBA00022723"/>
    </source>
</evidence>
<protein>
    <submittedName>
        <fullName evidence="7">Molybdate ABC transporter substrate-binding protein</fullName>
    </submittedName>
</protein>
<name>A0A2W4R872_9GAMM</name>
<dbReference type="CDD" id="cd08916">
    <property type="entry name" value="TrHb3_P"/>
    <property type="match status" value="1"/>
</dbReference>